<dbReference type="Proteomes" id="UP000693970">
    <property type="component" value="Unassembled WGS sequence"/>
</dbReference>
<evidence type="ECO:0000256" key="9">
    <source>
        <dbReference type="ARBA" id="ARBA00022737"/>
    </source>
</evidence>
<dbReference type="EMBL" id="JAGRRH010000025">
    <property type="protein sequence ID" value="KAG7342136.1"/>
    <property type="molecule type" value="Genomic_DNA"/>
</dbReference>
<reference evidence="14" key="2">
    <citation type="submission" date="2021-04" db="EMBL/GenBank/DDBJ databases">
        <authorList>
            <person name="Podell S."/>
        </authorList>
    </citation>
    <scope>NUCLEOTIDE SEQUENCE</scope>
    <source>
        <strain evidence="14">Hildebrandi</strain>
    </source>
</reference>
<dbReference type="InterPro" id="IPR004316">
    <property type="entry name" value="SWEET_rpt"/>
</dbReference>
<feature type="transmembrane region" description="Helical" evidence="13">
    <location>
        <begin position="174"/>
        <end position="194"/>
    </location>
</feature>
<feature type="transmembrane region" description="Helical" evidence="13">
    <location>
        <begin position="108"/>
        <end position="129"/>
    </location>
</feature>
<evidence type="ECO:0000256" key="12">
    <source>
        <dbReference type="ARBA" id="ARBA00023136"/>
    </source>
</evidence>
<gene>
    <name evidence="14" type="ORF">IV203_007228</name>
</gene>
<feature type="transmembrane region" description="Helical" evidence="13">
    <location>
        <begin position="238"/>
        <end position="255"/>
    </location>
</feature>
<keyword evidence="6" id="KW-1003">Cell membrane</keyword>
<dbReference type="GO" id="GO:0005886">
    <property type="term" value="C:plasma membrane"/>
    <property type="evidence" value="ECO:0007669"/>
    <property type="project" value="UniProtKB-SubCell"/>
</dbReference>
<protein>
    <recommendedName>
        <fullName evidence="4">Sugar transporter SWEET1</fullName>
    </recommendedName>
</protein>
<evidence type="ECO:0000256" key="1">
    <source>
        <dbReference type="ARBA" id="ARBA00004651"/>
    </source>
</evidence>
<evidence type="ECO:0000313" key="15">
    <source>
        <dbReference type="Proteomes" id="UP000693970"/>
    </source>
</evidence>
<evidence type="ECO:0000256" key="10">
    <source>
        <dbReference type="ARBA" id="ARBA00022989"/>
    </source>
</evidence>
<reference evidence="14" key="1">
    <citation type="journal article" date="2021" name="Sci. Rep.">
        <title>Diploid genomic architecture of Nitzschia inconspicua, an elite biomass production diatom.</title>
        <authorList>
            <person name="Oliver A."/>
            <person name="Podell S."/>
            <person name="Pinowska A."/>
            <person name="Traller J.C."/>
            <person name="Smith S.R."/>
            <person name="McClure R."/>
            <person name="Beliaev A."/>
            <person name="Bohutskyi P."/>
            <person name="Hill E.A."/>
            <person name="Rabines A."/>
            <person name="Zheng H."/>
            <person name="Allen L.Z."/>
            <person name="Kuo A."/>
            <person name="Grigoriev I.V."/>
            <person name="Allen A.E."/>
            <person name="Hazlebeck D."/>
            <person name="Allen E.E."/>
        </authorList>
    </citation>
    <scope>NUCLEOTIDE SEQUENCE</scope>
    <source>
        <strain evidence="14">Hildebrandi</strain>
    </source>
</reference>
<keyword evidence="15" id="KW-1185">Reference proteome</keyword>
<feature type="transmembrane region" description="Helical" evidence="13">
    <location>
        <begin position="206"/>
        <end position="226"/>
    </location>
</feature>
<dbReference type="OrthoDB" id="409725at2759"/>
<evidence type="ECO:0000256" key="13">
    <source>
        <dbReference type="SAM" id="Phobius"/>
    </source>
</evidence>
<keyword evidence="5" id="KW-0813">Transport</keyword>
<dbReference type="GO" id="GO:0051119">
    <property type="term" value="F:sugar transmembrane transporter activity"/>
    <property type="evidence" value="ECO:0007669"/>
    <property type="project" value="InterPro"/>
</dbReference>
<feature type="transmembrane region" description="Helical" evidence="13">
    <location>
        <begin position="267"/>
        <end position="287"/>
    </location>
</feature>
<feature type="transmembrane region" description="Helical" evidence="13">
    <location>
        <begin position="135"/>
        <end position="154"/>
    </location>
</feature>
<comment type="subcellular location">
    <subcellularLocation>
        <location evidence="1">Cell membrane</location>
        <topology evidence="1">Multi-pass membrane protein</topology>
    </subcellularLocation>
    <subcellularLocation>
        <location evidence="2">Golgi apparatus membrane</location>
        <topology evidence="2">Multi-pass membrane protein</topology>
    </subcellularLocation>
</comment>
<evidence type="ECO:0000256" key="4">
    <source>
        <dbReference type="ARBA" id="ARBA00021741"/>
    </source>
</evidence>
<keyword evidence="10 13" id="KW-1133">Transmembrane helix</keyword>
<evidence type="ECO:0000256" key="11">
    <source>
        <dbReference type="ARBA" id="ARBA00023034"/>
    </source>
</evidence>
<dbReference type="InterPro" id="IPR047664">
    <property type="entry name" value="SWEET"/>
</dbReference>
<evidence type="ECO:0000256" key="2">
    <source>
        <dbReference type="ARBA" id="ARBA00004653"/>
    </source>
</evidence>
<feature type="transmembrane region" description="Helical" evidence="13">
    <location>
        <begin position="73"/>
        <end position="96"/>
    </location>
</feature>
<dbReference type="PANTHER" id="PTHR10791:SF30">
    <property type="entry name" value="SUGAR TRANSPORTER SWEET1"/>
    <property type="match status" value="1"/>
</dbReference>
<evidence type="ECO:0000256" key="8">
    <source>
        <dbReference type="ARBA" id="ARBA00022692"/>
    </source>
</evidence>
<keyword evidence="7" id="KW-0762">Sugar transport</keyword>
<organism evidence="14 15">
    <name type="scientific">Nitzschia inconspicua</name>
    <dbReference type="NCBI Taxonomy" id="303405"/>
    <lineage>
        <taxon>Eukaryota</taxon>
        <taxon>Sar</taxon>
        <taxon>Stramenopiles</taxon>
        <taxon>Ochrophyta</taxon>
        <taxon>Bacillariophyta</taxon>
        <taxon>Bacillariophyceae</taxon>
        <taxon>Bacillariophycidae</taxon>
        <taxon>Bacillariales</taxon>
        <taxon>Bacillariaceae</taxon>
        <taxon>Nitzschia</taxon>
    </lineage>
</organism>
<evidence type="ECO:0000256" key="3">
    <source>
        <dbReference type="ARBA" id="ARBA00007809"/>
    </source>
</evidence>
<keyword evidence="12 13" id="KW-0472">Membrane</keyword>
<dbReference type="AlphaFoldDB" id="A0A9K3KF74"/>
<accession>A0A9K3KF74</accession>
<comment type="caution">
    <text evidence="14">The sequence shown here is derived from an EMBL/GenBank/DDBJ whole genome shotgun (WGS) entry which is preliminary data.</text>
</comment>
<dbReference type="FunFam" id="1.20.1280.290:FF:000004">
    <property type="entry name" value="Sugar transporter SWEET"/>
    <property type="match status" value="1"/>
</dbReference>
<dbReference type="GO" id="GO:0000139">
    <property type="term" value="C:Golgi membrane"/>
    <property type="evidence" value="ECO:0007669"/>
    <property type="project" value="UniProtKB-SubCell"/>
</dbReference>
<keyword evidence="8 13" id="KW-0812">Transmembrane</keyword>
<evidence type="ECO:0000256" key="6">
    <source>
        <dbReference type="ARBA" id="ARBA00022475"/>
    </source>
</evidence>
<dbReference type="Pfam" id="PF03083">
    <property type="entry name" value="MtN3_slv"/>
    <property type="match status" value="2"/>
</dbReference>
<sequence length="308" mass="32566">MLLPAHFSQVASHPAATEFSPAAIIASNFVTGSASSVQVSTFASNKRAQAFICNTPPSPTALKMVTETAVAPWVSACSNSAPAASMVLLLAPILTIKQVVSNKSVGNLPLLPYSSMVANCFLWTAYGILLQQSKLWATNGVGLFLGLIYFLQFIKFSPPKAPTLPGSIRQHAQAVSVIVFGTFGWCAKCYLTSQKVSSWPAQAAKLVGNAAVVLCLVMFASPLSALKTVLKTKSAKSIPLPFTLATVLNCFLWAVAGLKDFHDFNVYFPNLVGLGLGLTQVGLKLVYGDGPKSGTTMTKAESEVELSM</sequence>
<dbReference type="FunFam" id="1.20.1280.290:FF:000007">
    <property type="entry name" value="Bidirectional sugar transporter SWEET7"/>
    <property type="match status" value="1"/>
</dbReference>
<keyword evidence="11" id="KW-0333">Golgi apparatus</keyword>
<keyword evidence="9" id="KW-0677">Repeat</keyword>
<comment type="similarity">
    <text evidence="3">Belongs to the SWEET sugar transporter family.</text>
</comment>
<name>A0A9K3KF74_9STRA</name>
<proteinExistence type="inferred from homology"/>
<evidence type="ECO:0000256" key="7">
    <source>
        <dbReference type="ARBA" id="ARBA00022597"/>
    </source>
</evidence>
<evidence type="ECO:0000256" key="5">
    <source>
        <dbReference type="ARBA" id="ARBA00022448"/>
    </source>
</evidence>
<evidence type="ECO:0000313" key="14">
    <source>
        <dbReference type="EMBL" id="KAG7342136.1"/>
    </source>
</evidence>
<dbReference type="PANTHER" id="PTHR10791">
    <property type="entry name" value="RAG1-ACTIVATING PROTEIN 1"/>
    <property type="match status" value="1"/>
</dbReference>